<comment type="caution">
    <text evidence="2">The sequence shown here is derived from an EMBL/GenBank/DDBJ whole genome shotgun (WGS) entry which is preliminary data.</text>
</comment>
<feature type="compositionally biased region" description="Polar residues" evidence="1">
    <location>
        <begin position="222"/>
        <end position="234"/>
    </location>
</feature>
<evidence type="ECO:0000256" key="1">
    <source>
        <dbReference type="SAM" id="MobiDB-lite"/>
    </source>
</evidence>
<name>A0A1J9R8W7_9EURO</name>
<evidence type="ECO:0000313" key="3">
    <source>
        <dbReference type="Proteomes" id="UP000242791"/>
    </source>
</evidence>
<gene>
    <name evidence="2" type="ORF">ACJ73_03687</name>
</gene>
<dbReference type="EMBL" id="LGTZ01000458">
    <property type="protein sequence ID" value="OJD24951.1"/>
    <property type="molecule type" value="Genomic_DNA"/>
</dbReference>
<dbReference type="OrthoDB" id="4184601at2759"/>
<organism evidence="2 3">
    <name type="scientific">Blastomyces percursus</name>
    <dbReference type="NCBI Taxonomy" id="1658174"/>
    <lineage>
        <taxon>Eukaryota</taxon>
        <taxon>Fungi</taxon>
        <taxon>Dikarya</taxon>
        <taxon>Ascomycota</taxon>
        <taxon>Pezizomycotina</taxon>
        <taxon>Eurotiomycetes</taxon>
        <taxon>Eurotiomycetidae</taxon>
        <taxon>Onygenales</taxon>
        <taxon>Ajellomycetaceae</taxon>
        <taxon>Blastomyces</taxon>
    </lineage>
</organism>
<feature type="compositionally biased region" description="Polar residues" evidence="1">
    <location>
        <begin position="183"/>
        <end position="210"/>
    </location>
</feature>
<reference evidence="2 3" key="1">
    <citation type="submission" date="2015-08" db="EMBL/GenBank/DDBJ databases">
        <title>Emmonsia species relationships and genome sequence.</title>
        <authorList>
            <person name="Cuomo C.A."/>
            <person name="Schwartz I.S."/>
            <person name="Kenyon C."/>
            <person name="De Hoog G.S."/>
            <person name="Govender N.P."/>
            <person name="Botha A."/>
            <person name="Moreno L."/>
            <person name="De Vries M."/>
            <person name="Munoz J.F."/>
            <person name="Stielow J.B."/>
        </authorList>
    </citation>
    <scope>NUCLEOTIDE SEQUENCE [LARGE SCALE GENOMIC DNA]</scope>
    <source>
        <strain evidence="2 3">EI222</strain>
    </source>
</reference>
<dbReference type="AlphaFoldDB" id="A0A1J9R8W7"/>
<evidence type="ECO:0000313" key="2">
    <source>
        <dbReference type="EMBL" id="OJD24951.1"/>
    </source>
</evidence>
<feature type="region of interest" description="Disordered" evidence="1">
    <location>
        <begin position="60"/>
        <end position="80"/>
    </location>
</feature>
<dbReference type="Proteomes" id="UP000242791">
    <property type="component" value="Unassembled WGS sequence"/>
</dbReference>
<sequence length="567" mass="62015">MGFLVIAFQDKEKENNKESGTIVTHAEGISHVCDSLRFLEQLGTAEAAKFLDRVKSSGPNPPSFVFQSHDDPGSQTNSLFDKELPLQPPLTAGLDNCEMDGPCTTEEVQGKKGLDPTAFDASSLIEPSINTVNSALLTASTGDWDGDPSSVIVTGNLPVLEAEDNSLFVSPANNILARLEIPSTATPQAEDTDSPSTPSGFSDEASQLFSSGDLVMGLPTPLSDNPSPAAQVTKTTHHSSKPKQFKVTKGTGARERYRQEKSLMKGSTVKNQLGCIEVDRPVSIDASFVRNALHGLSDPDLQQALKIGEGLISDGLSEYQNSCIWQEGDFWFEDSLNLPISTGCSAEERFCQVFRYSNTLETCTSNQKLRLRISHALLYLSFHSLTRKKQSGIYSGRLENPGQHRAATLSTDFLLSHSYPGKWDSMDVEMKQTLRRRLHEKKRQGSRCWRIAGVLGLGALLAGGDTLARVIKNHSKYPIAKLDTVINYIFNAHPSVVSLYHEFDALAKQILLGETLTAHPTGQVIDNAICRAGATNLSPQEVEENWQQIDPVAVSRKFVDKFVSDYV</sequence>
<proteinExistence type="predicted"/>
<keyword evidence="3" id="KW-1185">Reference proteome</keyword>
<feature type="region of interest" description="Disordered" evidence="1">
    <location>
        <begin position="183"/>
        <end position="254"/>
    </location>
</feature>
<dbReference type="VEuPathDB" id="FungiDB:ACJ73_03687"/>
<protein>
    <submittedName>
        <fullName evidence="2">Uncharacterized protein</fullName>
    </submittedName>
</protein>
<accession>A0A1J9R8W7</accession>
<feature type="compositionally biased region" description="Basic residues" evidence="1">
    <location>
        <begin position="235"/>
        <end position="246"/>
    </location>
</feature>